<dbReference type="RefSeq" id="WP_089763648.1">
    <property type="nucleotide sequence ID" value="NZ_BKAT01000033.1"/>
</dbReference>
<protein>
    <recommendedName>
        <fullName evidence="7">DUF5117 domain-containing protein</fullName>
    </recommendedName>
</protein>
<dbReference type="STRING" id="408074.SAMN05660909_03951"/>
<evidence type="ECO:0000313" key="6">
    <source>
        <dbReference type="Proteomes" id="UP000199656"/>
    </source>
</evidence>
<dbReference type="Pfam" id="PF17162">
    <property type="entry name" value="DUF5118"/>
    <property type="match status" value="1"/>
</dbReference>
<evidence type="ECO:0000313" key="5">
    <source>
        <dbReference type="EMBL" id="SEA88381.1"/>
    </source>
</evidence>
<dbReference type="InterPro" id="IPR032534">
    <property type="entry name" value="EcxA_zinc-bd"/>
</dbReference>
<dbReference type="InterPro" id="IPR033428">
    <property type="entry name" value="DUF5118"/>
</dbReference>
<dbReference type="Pfam" id="PF16313">
    <property type="entry name" value="DUF4953"/>
    <property type="match status" value="1"/>
</dbReference>
<sequence length="798" mass="88151">MHLILKATAVSGLLAIAMLGASARQKDSVRKAMPLPLPANGLKPYKDIVNARTTTYNGYMKIHRSDSRYYLEIPDSALGREMMIINRVAAAPADFRSADNSYGYAGDLVGQSMFHFEKGEGNKIFIQSKSYKERSADTSANGLARSLDRNNAQPLVQQFPVKAVSDSLHCSLVDITDYLNQDNGLFSFDPAIKQQAGLGPIAADRSFIESVSANAAQLDFTFTRTYNKPQSKGSTAMVPVTFRINSLVVMLPAIPMQGRLADNRTGYQQTTFIDFDKNPLGVINQGYIYRWRLTPANNGAPVQPVTWYVDSLFPPKWIPAVKAGIEAWNAAFEKAGYKQAIQVVTDKGGPKQLPYAMVSFRPGNGSLQEQLIADPRSGEIIQAQLNFYLSTLQDLYRRYFVQAGALDKNANRPGLDDATMGRLIQAWFTQQTGRLLGLKPNAGASWMNSLPDIRNNAWLKQHAFNSSAMDEALINYAVQPEDKVDPENLLAKVGEADALLINWGYATPAPAATTVAGKVIIPDETPKADNRQIADPRNQWGDVSNDAVKSTALGIRNLKLVAPHLLEWTWEPLSTYEKAGVMYNTLVDQHKKYIRLLVNQIGGVYIDARNSDQPGPRFSFVPVATQQAALQLIRKELLETPMWLENRPLYAKTATSFDTVARVQQEILGDLLDLNTLGKLLVARDNAGPGWEPAAYLQQLSNAVFSELDASAAISIYRRELQKAYIAKLLAMLPTAERLDNDIPSILKQHAKTLAVKLKQSAAAYTGINKAHLADIYERLYIGLNFPASPDKPTRLTR</sequence>
<dbReference type="Proteomes" id="UP000199656">
    <property type="component" value="Unassembled WGS sequence"/>
</dbReference>
<accession>A0A1H4ETL9</accession>
<dbReference type="AlphaFoldDB" id="A0A1H4ETL9"/>
<dbReference type="InterPro" id="IPR033413">
    <property type="entry name" value="DUF5117"/>
</dbReference>
<dbReference type="PANTHER" id="PTHR38478:SF1">
    <property type="entry name" value="ZINC DEPENDENT METALLOPROTEASE DOMAIN LIPOPROTEIN"/>
    <property type="match status" value="1"/>
</dbReference>
<reference evidence="6" key="1">
    <citation type="submission" date="2016-10" db="EMBL/GenBank/DDBJ databases">
        <authorList>
            <person name="Varghese N."/>
            <person name="Submissions S."/>
        </authorList>
    </citation>
    <scope>NUCLEOTIDE SEQUENCE [LARGE SCALE GENOMIC DNA]</scope>
    <source>
        <strain evidence="6">DSM 23920</strain>
    </source>
</reference>
<dbReference type="Pfam" id="PF17148">
    <property type="entry name" value="DUF5117"/>
    <property type="match status" value="1"/>
</dbReference>
<feature type="domain" description="DUF5118" evidence="4">
    <location>
        <begin position="43"/>
        <end position="90"/>
    </location>
</feature>
<feature type="signal peptide" evidence="1">
    <location>
        <begin position="1"/>
        <end position="23"/>
    </location>
</feature>
<name>A0A1H4ETL9_9BACT</name>
<evidence type="ECO:0008006" key="7">
    <source>
        <dbReference type="Google" id="ProtNLM"/>
    </source>
</evidence>
<evidence type="ECO:0000259" key="3">
    <source>
        <dbReference type="Pfam" id="PF17148"/>
    </source>
</evidence>
<dbReference type="SUPFAM" id="SSF55486">
    <property type="entry name" value="Metalloproteases ('zincins'), catalytic domain"/>
    <property type="match status" value="1"/>
</dbReference>
<feature type="chain" id="PRO_5011496478" description="DUF5117 domain-containing protein" evidence="1">
    <location>
        <begin position="24"/>
        <end position="798"/>
    </location>
</feature>
<feature type="domain" description="EcxA zinc-binding" evidence="2">
    <location>
        <begin position="415"/>
        <end position="709"/>
    </location>
</feature>
<evidence type="ECO:0000259" key="2">
    <source>
        <dbReference type="Pfam" id="PF16313"/>
    </source>
</evidence>
<evidence type="ECO:0000259" key="4">
    <source>
        <dbReference type="Pfam" id="PF17162"/>
    </source>
</evidence>
<keyword evidence="6" id="KW-1185">Reference proteome</keyword>
<organism evidence="5 6">
    <name type="scientific">Chitinophaga terrae</name>
    <name type="common">ex Kim and Jung 2007</name>
    <dbReference type="NCBI Taxonomy" id="408074"/>
    <lineage>
        <taxon>Bacteria</taxon>
        <taxon>Pseudomonadati</taxon>
        <taxon>Bacteroidota</taxon>
        <taxon>Chitinophagia</taxon>
        <taxon>Chitinophagales</taxon>
        <taxon>Chitinophagaceae</taxon>
        <taxon>Chitinophaga</taxon>
    </lineage>
</organism>
<dbReference type="EMBL" id="FNRL01000020">
    <property type="protein sequence ID" value="SEA88381.1"/>
    <property type="molecule type" value="Genomic_DNA"/>
</dbReference>
<keyword evidence="1" id="KW-0732">Signal</keyword>
<evidence type="ECO:0000256" key="1">
    <source>
        <dbReference type="SAM" id="SignalP"/>
    </source>
</evidence>
<dbReference type="OrthoDB" id="9776599at2"/>
<feature type="domain" description="DUF5117" evidence="3">
    <location>
        <begin position="106"/>
        <end position="295"/>
    </location>
</feature>
<dbReference type="PANTHER" id="PTHR38478">
    <property type="entry name" value="PEPTIDASE M1A AND M12B"/>
    <property type="match status" value="1"/>
</dbReference>
<proteinExistence type="predicted"/>
<gene>
    <name evidence="5" type="ORF">SAMN05660909_03951</name>
</gene>